<accession>A0A518DWN6</accession>
<evidence type="ECO:0000313" key="1">
    <source>
        <dbReference type="EMBL" id="QDU96247.1"/>
    </source>
</evidence>
<dbReference type="EMBL" id="CP036433">
    <property type="protein sequence ID" value="QDU96247.1"/>
    <property type="molecule type" value="Genomic_DNA"/>
</dbReference>
<dbReference type="OrthoDB" id="8777716at2"/>
<gene>
    <name evidence="1" type="ORF">Pla8534_40660</name>
</gene>
<protein>
    <recommendedName>
        <fullName evidence="3">Immunity protein Imm1</fullName>
    </recommendedName>
</protein>
<name>A0A518DWN6_9BACT</name>
<dbReference type="Proteomes" id="UP000317648">
    <property type="component" value="Chromosome"/>
</dbReference>
<proteinExistence type="predicted"/>
<keyword evidence="2" id="KW-1185">Reference proteome</keyword>
<organism evidence="1 2">
    <name type="scientific">Lignipirellula cremea</name>
    <dbReference type="NCBI Taxonomy" id="2528010"/>
    <lineage>
        <taxon>Bacteria</taxon>
        <taxon>Pseudomonadati</taxon>
        <taxon>Planctomycetota</taxon>
        <taxon>Planctomycetia</taxon>
        <taxon>Pirellulales</taxon>
        <taxon>Pirellulaceae</taxon>
        <taxon>Lignipirellula</taxon>
    </lineage>
</organism>
<evidence type="ECO:0000313" key="2">
    <source>
        <dbReference type="Proteomes" id="UP000317648"/>
    </source>
</evidence>
<evidence type="ECO:0008006" key="3">
    <source>
        <dbReference type="Google" id="ProtNLM"/>
    </source>
</evidence>
<sequence>MSQPWVILTRRYGGDTRSPSVAQLAEAVAELYHEILPGMTENDYAEHGAASLCHGFDDGPMYVLEVDRLREVTWEEWGDQDYEQELAPPRRMREVTEDQALRLWSWLAEGQIDRVRSLPWE</sequence>
<dbReference type="KEGG" id="lcre:Pla8534_40660"/>
<dbReference type="AlphaFoldDB" id="A0A518DWN6"/>
<reference evidence="1 2" key="1">
    <citation type="submission" date="2019-02" db="EMBL/GenBank/DDBJ databases">
        <title>Deep-cultivation of Planctomycetes and their phenomic and genomic characterization uncovers novel biology.</title>
        <authorList>
            <person name="Wiegand S."/>
            <person name="Jogler M."/>
            <person name="Boedeker C."/>
            <person name="Pinto D."/>
            <person name="Vollmers J."/>
            <person name="Rivas-Marin E."/>
            <person name="Kohn T."/>
            <person name="Peeters S.H."/>
            <person name="Heuer A."/>
            <person name="Rast P."/>
            <person name="Oberbeckmann S."/>
            <person name="Bunk B."/>
            <person name="Jeske O."/>
            <person name="Meyerdierks A."/>
            <person name="Storesund J.E."/>
            <person name="Kallscheuer N."/>
            <person name="Luecker S."/>
            <person name="Lage O.M."/>
            <person name="Pohl T."/>
            <person name="Merkel B.J."/>
            <person name="Hornburger P."/>
            <person name="Mueller R.-W."/>
            <person name="Bruemmer F."/>
            <person name="Labrenz M."/>
            <person name="Spormann A.M."/>
            <person name="Op den Camp H."/>
            <person name="Overmann J."/>
            <person name="Amann R."/>
            <person name="Jetten M.S.M."/>
            <person name="Mascher T."/>
            <person name="Medema M.H."/>
            <person name="Devos D.P."/>
            <person name="Kaster A.-K."/>
            <person name="Ovreas L."/>
            <person name="Rohde M."/>
            <person name="Galperin M.Y."/>
            <person name="Jogler C."/>
        </authorList>
    </citation>
    <scope>NUCLEOTIDE SEQUENCE [LARGE SCALE GENOMIC DNA]</scope>
    <source>
        <strain evidence="1 2">Pla85_3_4</strain>
    </source>
</reference>